<feature type="signal peptide" evidence="2">
    <location>
        <begin position="1"/>
        <end position="25"/>
    </location>
</feature>
<sequence length="814" mass="90662">MWITNFAVYRGLVVLFCSILVITQAQENIQRRVPDSLLECYINPELLDRDNRLPTTLTTLIDLIRKVENYEQSRLSLRELTVELLYRFRVDGLKKAENVLPSSDLIPYSTTGEQFEKHVLLFSRLLPKSTKPFPNDTLTAVERCSLHFMLSSSIETEVRGDEGSRCGQLSEYRSLRIPRKAERAQNMREEYEDFGNNNQISQCPVETGVIRTKWGAVSAGTLLAGIAAGLENQKVSVRNLISFSTNLNARKNDGSNPIYASEINSLYPATLVGDLAEAALFQGHEDNIQVGSRGAWNSTSVPRWYFLNSQKPSQITDAEIRGGLDGLIIGSNIKAWSSSASTLKLSQVLDMYYSERGVFSGEEKACKRQELFVKYAPSNTLKTQAASFTTVLEKEINLKVSLSQERIQEAAQKAADRLIAYVPTLNDLKCGATNPATGGEIRNIGNAVELLVVLDTTWQYHDIVQILSLIIEGIEARPYGSSVKVMNAKDLSIIVNTTNYAADFHGQFNLTAYQRHPMGFDIQRILTNLHPVLYDSMEYEHNAKIAGGRSQVILLIAASASLSEADVNFSEEHMRRINEESPDLRFLVLAPSSLDRFNTLVRDPAKDLFTISVSGSIQNPPSVIPILDRIQKIPRRVINHNCNAKWEQGDNQGNIQLEDDVDPDGINFYRIHPSYFFGNADRKIRVQGQGYGTLNVCYSRQIENPVASAIPNSNESNDVTCRLITSDTVEIELNSPCEDSYYIVDCSPLYISVSASTNSTAGSYRCLSRDCRTPDQLRFTINAENLGCYSGVSALIGSFSLILVLLATIATLFL</sequence>
<organism evidence="3">
    <name type="scientific">Xenopsylla cheopis</name>
    <name type="common">Oriental rat flea</name>
    <name type="synonym">Pulex cheopis</name>
    <dbReference type="NCBI Taxonomy" id="163159"/>
    <lineage>
        <taxon>Eukaryota</taxon>
        <taxon>Metazoa</taxon>
        <taxon>Ecdysozoa</taxon>
        <taxon>Arthropoda</taxon>
        <taxon>Hexapoda</taxon>
        <taxon>Insecta</taxon>
        <taxon>Pterygota</taxon>
        <taxon>Neoptera</taxon>
        <taxon>Endopterygota</taxon>
        <taxon>Siphonaptera</taxon>
        <taxon>Pulicidae</taxon>
        <taxon>Xenopsyllinae</taxon>
        <taxon>Xenopsylla</taxon>
    </lineage>
</organism>
<proteinExistence type="predicted"/>
<dbReference type="AlphaFoldDB" id="A0A6M2DZA1"/>
<keyword evidence="1" id="KW-1133">Transmembrane helix</keyword>
<keyword evidence="1" id="KW-0472">Membrane</keyword>
<reference evidence="3" key="1">
    <citation type="submission" date="2020-03" db="EMBL/GenBank/DDBJ databases">
        <title>Transcriptomic Profiling of the Digestive Tract of the Rat Flea, Xenopsylla cheopis, Following Blood Feeding and Infection with Yersinia pestis.</title>
        <authorList>
            <person name="Bland D.M."/>
            <person name="Martens C.A."/>
            <person name="Virtaneva K."/>
            <person name="Kanakabandi K."/>
            <person name="Long D."/>
            <person name="Rosenke R."/>
            <person name="Saturday G.A."/>
            <person name="Hoyt F.H."/>
            <person name="Bruno D.P."/>
            <person name="Ribeiro J.M.C."/>
            <person name="Hinnebusch J."/>
        </authorList>
    </citation>
    <scope>NUCLEOTIDE SEQUENCE</scope>
</reference>
<name>A0A6M2DZA1_XENCH</name>
<feature type="chain" id="PRO_5026671594" description="VWFA domain-containing protein" evidence="2">
    <location>
        <begin position="26"/>
        <end position="814"/>
    </location>
</feature>
<evidence type="ECO:0000256" key="2">
    <source>
        <dbReference type="SAM" id="SignalP"/>
    </source>
</evidence>
<evidence type="ECO:0000256" key="1">
    <source>
        <dbReference type="SAM" id="Phobius"/>
    </source>
</evidence>
<dbReference type="EMBL" id="GIIL01007668">
    <property type="protein sequence ID" value="NOV51394.1"/>
    <property type="molecule type" value="Transcribed_RNA"/>
</dbReference>
<protein>
    <recommendedName>
        <fullName evidence="4">VWFA domain-containing protein</fullName>
    </recommendedName>
</protein>
<evidence type="ECO:0000313" key="3">
    <source>
        <dbReference type="EMBL" id="NOV51394.1"/>
    </source>
</evidence>
<evidence type="ECO:0008006" key="4">
    <source>
        <dbReference type="Google" id="ProtNLM"/>
    </source>
</evidence>
<accession>A0A6M2DZA1</accession>
<keyword evidence="1" id="KW-0812">Transmembrane</keyword>
<feature type="transmembrane region" description="Helical" evidence="1">
    <location>
        <begin position="789"/>
        <end position="813"/>
    </location>
</feature>
<keyword evidence="2" id="KW-0732">Signal</keyword>